<evidence type="ECO:0000256" key="1">
    <source>
        <dbReference type="SAM" id="MobiDB-lite"/>
    </source>
</evidence>
<sequence>MTDKQHEQDLERVSGQNSFTDLTRHAEEHPSSGFLRGAIDSMVRAVAEKTPYGRAMHGRTDFDEHRLNDMIDLVEKTNPEDLEASGKALWDARDAISDAAKELDGRIEKVHWVGESGEAFRKWGRSLVISTYGLSDFAGGAGDQISAAAVGLAAVRGSMPLRDARPADKALRPEQVPTPKQVEGNAEYAEAVRVEKDRQEAINQMNRLSSYYAVACEQLIELEPPKFTTMPDVGVPKPQRGEIYPPPVSVTPGVEQGNVTGDFTSRHTAYEAGGTARLETASGTVVSPDGTARQTVYPDVSVGTTIDSVAAPPVPTAPVSGQTLPTSLPPSEAGGPTGPSAFGRAASVPPARSNGGTSGGRKSIRPPLTAQGSSSSTTGGKGGTGPGRLSNPGPVNQVGRPAPTGQPAAKGTTSGAKPFSTSHGVSGGTPRANPSATPRATGGPVTGAGRGSGVVGGRPGSVPGAAARDAAKIPRGTVVGADAGSESRSARSASGQRGGATGAVGSTAQSRITGMPAGRGSAAGAERNGMTRGGAGLLRGPGGRGNRRDEREQGAQRPDYLVEDEETHLPRNARRDVPPVVN</sequence>
<dbReference type="RefSeq" id="WP_055605098.1">
    <property type="nucleotide sequence ID" value="NZ_CP023697.1"/>
</dbReference>
<protein>
    <submittedName>
        <fullName evidence="2">Uncharacterized protein</fullName>
    </submittedName>
</protein>
<evidence type="ECO:0000313" key="3">
    <source>
        <dbReference type="Proteomes" id="UP000326041"/>
    </source>
</evidence>
<feature type="compositionally biased region" description="Low complexity" evidence="1">
    <location>
        <begin position="480"/>
        <end position="495"/>
    </location>
</feature>
<feature type="region of interest" description="Disordered" evidence="1">
    <location>
        <begin position="237"/>
        <end position="261"/>
    </location>
</feature>
<keyword evidence="3" id="KW-1185">Reference proteome</keyword>
<evidence type="ECO:0000313" key="2">
    <source>
        <dbReference type="EMBL" id="QEV10505.1"/>
    </source>
</evidence>
<feature type="compositionally biased region" description="Polar residues" evidence="1">
    <location>
        <begin position="411"/>
        <end position="424"/>
    </location>
</feature>
<dbReference type="GeneID" id="95537933"/>
<dbReference type="Proteomes" id="UP000326041">
    <property type="component" value="Chromosome"/>
</dbReference>
<feature type="compositionally biased region" description="Basic and acidic residues" evidence="1">
    <location>
        <begin position="567"/>
        <end position="582"/>
    </location>
</feature>
<proteinExistence type="predicted"/>
<accession>A0ABX6B5R6</accession>
<organism evidence="2 3">
    <name type="scientific">Streptomyces prasinus</name>
    <dbReference type="NCBI Taxonomy" id="67345"/>
    <lineage>
        <taxon>Bacteria</taxon>
        <taxon>Bacillati</taxon>
        <taxon>Actinomycetota</taxon>
        <taxon>Actinomycetes</taxon>
        <taxon>Kitasatosporales</taxon>
        <taxon>Streptomycetaceae</taxon>
        <taxon>Streptomyces</taxon>
    </lineage>
</organism>
<feature type="compositionally biased region" description="Gly residues" evidence="1">
    <location>
        <begin position="531"/>
        <end position="544"/>
    </location>
</feature>
<feature type="region of interest" description="Disordered" evidence="1">
    <location>
        <begin position="1"/>
        <end position="20"/>
    </location>
</feature>
<feature type="compositionally biased region" description="Gly residues" evidence="1">
    <location>
        <begin position="444"/>
        <end position="459"/>
    </location>
</feature>
<reference evidence="2 3" key="1">
    <citation type="submission" date="2017-09" db="EMBL/GenBank/DDBJ databases">
        <authorList>
            <person name="Lee N."/>
            <person name="Cho B.-K."/>
        </authorList>
    </citation>
    <scope>NUCLEOTIDE SEQUENCE [LARGE SCALE GENOMIC DNA]</scope>
    <source>
        <strain evidence="2 3">ATCC 13879</strain>
    </source>
</reference>
<dbReference type="EMBL" id="CP023697">
    <property type="protein sequence ID" value="QEV10505.1"/>
    <property type="molecule type" value="Genomic_DNA"/>
</dbReference>
<name>A0ABX6B5R6_9ACTN</name>
<feature type="region of interest" description="Disordered" evidence="1">
    <location>
        <begin position="306"/>
        <end position="582"/>
    </location>
</feature>
<feature type="compositionally biased region" description="Basic and acidic residues" evidence="1">
    <location>
        <begin position="1"/>
        <end position="12"/>
    </location>
</feature>
<gene>
    <name evidence="2" type="ORF">CP972_25880</name>
</gene>